<evidence type="ECO:0000256" key="3">
    <source>
        <dbReference type="ARBA" id="ARBA00022555"/>
    </source>
</evidence>
<keyword evidence="8" id="KW-0547">Nucleotide-binding</keyword>
<evidence type="ECO:0000313" key="14">
    <source>
        <dbReference type="Proteomes" id="UP000287352"/>
    </source>
</evidence>
<evidence type="ECO:0000256" key="4">
    <source>
        <dbReference type="ARBA" id="ARBA00022679"/>
    </source>
</evidence>
<gene>
    <name evidence="13" type="ORF">KTT_31970</name>
</gene>
<dbReference type="GO" id="GO:0016779">
    <property type="term" value="F:nucleotidyltransferase activity"/>
    <property type="evidence" value="ECO:0007669"/>
    <property type="project" value="UniProtKB-KW"/>
</dbReference>
<dbReference type="Pfam" id="PF01966">
    <property type="entry name" value="HD"/>
    <property type="match status" value="1"/>
</dbReference>
<dbReference type="GO" id="GO:0046872">
    <property type="term" value="F:metal ion binding"/>
    <property type="evidence" value="ECO:0007669"/>
    <property type="project" value="UniProtKB-KW"/>
</dbReference>
<evidence type="ECO:0000256" key="10">
    <source>
        <dbReference type="ARBA" id="ARBA00022884"/>
    </source>
</evidence>
<organism evidence="13 14">
    <name type="scientific">Tengunoibacter tsumagoiensis</name>
    <dbReference type="NCBI Taxonomy" id="2014871"/>
    <lineage>
        <taxon>Bacteria</taxon>
        <taxon>Bacillati</taxon>
        <taxon>Chloroflexota</taxon>
        <taxon>Ktedonobacteria</taxon>
        <taxon>Ktedonobacterales</taxon>
        <taxon>Dictyobacteraceae</taxon>
        <taxon>Tengunoibacter</taxon>
    </lineage>
</organism>
<dbReference type="InterPro" id="IPR043519">
    <property type="entry name" value="NT_sf"/>
</dbReference>
<keyword evidence="4 11" id="KW-0808">Transferase</keyword>
<dbReference type="PROSITE" id="PS51831">
    <property type="entry name" value="HD"/>
    <property type="match status" value="1"/>
</dbReference>
<feature type="domain" description="HD" evidence="12">
    <location>
        <begin position="251"/>
        <end position="417"/>
    </location>
</feature>
<dbReference type="Pfam" id="PF12627">
    <property type="entry name" value="PolyA_pol_RNAbd"/>
    <property type="match status" value="1"/>
</dbReference>
<evidence type="ECO:0000256" key="1">
    <source>
        <dbReference type="ARBA" id="ARBA00001946"/>
    </source>
</evidence>
<dbReference type="NCBIfam" id="TIGR00277">
    <property type="entry name" value="HDIG"/>
    <property type="match status" value="1"/>
</dbReference>
<dbReference type="InterPro" id="IPR006675">
    <property type="entry name" value="HDIG_dom"/>
</dbReference>
<accession>A0A402A2F3</accession>
<dbReference type="GO" id="GO:0000166">
    <property type="term" value="F:nucleotide binding"/>
    <property type="evidence" value="ECO:0007669"/>
    <property type="project" value="UniProtKB-KW"/>
</dbReference>
<evidence type="ECO:0000256" key="2">
    <source>
        <dbReference type="ARBA" id="ARBA00007265"/>
    </source>
</evidence>
<evidence type="ECO:0000256" key="9">
    <source>
        <dbReference type="ARBA" id="ARBA00022842"/>
    </source>
</evidence>
<evidence type="ECO:0000259" key="12">
    <source>
        <dbReference type="PROSITE" id="PS51831"/>
    </source>
</evidence>
<evidence type="ECO:0000256" key="6">
    <source>
        <dbReference type="ARBA" id="ARBA00022695"/>
    </source>
</evidence>
<dbReference type="PANTHER" id="PTHR47545:SF2">
    <property type="entry name" value="CC-ADDING TRNA NUCLEOTIDYLTRANSFERASE"/>
    <property type="match status" value="1"/>
</dbReference>
<dbReference type="InterPro" id="IPR032828">
    <property type="entry name" value="PolyA_RNA-bd"/>
</dbReference>
<keyword evidence="6 13" id="KW-0548">Nucleotidyltransferase</keyword>
<evidence type="ECO:0000313" key="13">
    <source>
        <dbReference type="EMBL" id="GCE13338.1"/>
    </source>
</evidence>
<comment type="similarity">
    <text evidence="2 11">Belongs to the tRNA nucleotidyltransferase/poly(A) polymerase family.</text>
</comment>
<keyword evidence="7" id="KW-0479">Metal-binding</keyword>
<dbReference type="AlphaFoldDB" id="A0A402A2F3"/>
<dbReference type="CDD" id="cd00077">
    <property type="entry name" value="HDc"/>
    <property type="match status" value="1"/>
</dbReference>
<keyword evidence="5" id="KW-0819">tRNA processing</keyword>
<dbReference type="Gene3D" id="1.10.3090.10">
    <property type="entry name" value="cca-adding enzyme, domain 2"/>
    <property type="match status" value="1"/>
</dbReference>
<evidence type="ECO:0000256" key="5">
    <source>
        <dbReference type="ARBA" id="ARBA00022694"/>
    </source>
</evidence>
<dbReference type="Proteomes" id="UP000287352">
    <property type="component" value="Unassembled WGS sequence"/>
</dbReference>
<protein>
    <submittedName>
        <fullName evidence="13">Polynucleotide adenylyltransferase</fullName>
    </submittedName>
</protein>
<keyword evidence="3" id="KW-0820">tRNA-binding</keyword>
<dbReference type="InterPro" id="IPR050124">
    <property type="entry name" value="tRNA_CCA-adding_enzyme"/>
</dbReference>
<dbReference type="Gene3D" id="3.30.460.10">
    <property type="entry name" value="Beta Polymerase, domain 2"/>
    <property type="match status" value="1"/>
</dbReference>
<evidence type="ECO:0000256" key="7">
    <source>
        <dbReference type="ARBA" id="ARBA00022723"/>
    </source>
</evidence>
<comment type="cofactor">
    <cofactor evidence="1">
        <name>Mg(2+)</name>
        <dbReference type="ChEBI" id="CHEBI:18420"/>
    </cofactor>
</comment>
<proteinExistence type="inferred from homology"/>
<keyword evidence="9" id="KW-0460">Magnesium</keyword>
<dbReference type="EMBL" id="BIFR01000001">
    <property type="protein sequence ID" value="GCE13338.1"/>
    <property type="molecule type" value="Genomic_DNA"/>
</dbReference>
<dbReference type="RefSeq" id="WP_126580875.1">
    <property type="nucleotide sequence ID" value="NZ_BIFR01000001.1"/>
</dbReference>
<dbReference type="SUPFAM" id="SSF81891">
    <property type="entry name" value="Poly A polymerase C-terminal region-like"/>
    <property type="match status" value="1"/>
</dbReference>
<evidence type="ECO:0000256" key="8">
    <source>
        <dbReference type="ARBA" id="ARBA00022741"/>
    </source>
</evidence>
<dbReference type="Pfam" id="PF01743">
    <property type="entry name" value="PolyA_pol"/>
    <property type="match status" value="1"/>
</dbReference>
<dbReference type="GO" id="GO:0008033">
    <property type="term" value="P:tRNA processing"/>
    <property type="evidence" value="ECO:0007669"/>
    <property type="project" value="UniProtKB-KW"/>
</dbReference>
<dbReference type="SMART" id="SM00471">
    <property type="entry name" value="HDc"/>
    <property type="match status" value="1"/>
</dbReference>
<dbReference type="PANTHER" id="PTHR47545">
    <property type="entry name" value="MULTIFUNCTIONAL CCA PROTEIN"/>
    <property type="match status" value="1"/>
</dbReference>
<dbReference type="OrthoDB" id="9805698at2"/>
<keyword evidence="10 11" id="KW-0694">RNA-binding</keyword>
<dbReference type="SUPFAM" id="SSF81301">
    <property type="entry name" value="Nucleotidyltransferase"/>
    <property type="match status" value="1"/>
</dbReference>
<comment type="caution">
    <text evidence="13">The sequence shown here is derived from an EMBL/GenBank/DDBJ whole genome shotgun (WGS) entry which is preliminary data.</text>
</comment>
<dbReference type="InterPro" id="IPR002646">
    <property type="entry name" value="PolA_pol_head_dom"/>
</dbReference>
<dbReference type="InterPro" id="IPR003607">
    <property type="entry name" value="HD/PDEase_dom"/>
</dbReference>
<keyword evidence="14" id="KW-1185">Reference proteome</keyword>
<name>A0A402A2F3_9CHLR</name>
<dbReference type="GO" id="GO:0000049">
    <property type="term" value="F:tRNA binding"/>
    <property type="evidence" value="ECO:0007669"/>
    <property type="project" value="UniProtKB-KW"/>
</dbReference>
<evidence type="ECO:0000256" key="11">
    <source>
        <dbReference type="RuleBase" id="RU003953"/>
    </source>
</evidence>
<sequence>MAIEDQQTSKILPLLEQIAHYLHSQQSEAYLVGGSVRNLLFHEPCTDWDIVLSGDVSRQARDIANLLGGFYAHMHDKARRVVLKRDQSELVFDFAPLHGSTLEEDLRQRDFTLNAMAISLDNLLLSLQQQAPLALIDPLSGAEDLQSRTLRVVNDTVFRQDALRMLRAIRFRMRYQLTIEPHTASLIQRDAHLLPRAAVERIHEELFMILRPPQAIERLRFLDQQGLLLTLIPELQPALGMPQPSLHYWDVFDHSLETVAALEYLADHLLQPASELAQSPLDLQQTGTIVELQRLLFLAEEQGIFSFEHITSPTMKLGALLHDIGKTSTYAVDDQGTITFYHHPQTGASLVAQIMTRLGASTQERRLAQQIAAHHMRPGQLSQAEITQRAIRRYFVDLGPAGISVAIVALADHLAMRGPQPLTEHWQRHLNAVLTLLTRYICERDTILPPRLLQADELIHRMNLQPGPIVGQLLEAISEAQSEGQIRSKEEALWFAEEFLQHNNSW</sequence>
<reference evidence="14" key="1">
    <citation type="submission" date="2018-12" db="EMBL/GenBank/DDBJ databases">
        <title>Tengunoibacter tsumagoiensis gen. nov., sp. nov., Dictyobacter kobayashii sp. nov., D. alpinus sp. nov., and D. joshuensis sp. nov. and description of Dictyobacteraceae fam. nov. within the order Ktedonobacterales isolated from Tengu-no-mugimeshi.</title>
        <authorList>
            <person name="Wang C.M."/>
            <person name="Zheng Y."/>
            <person name="Sakai Y."/>
            <person name="Toyoda A."/>
            <person name="Minakuchi Y."/>
            <person name="Abe K."/>
            <person name="Yokota A."/>
            <person name="Yabe S."/>
        </authorList>
    </citation>
    <scope>NUCLEOTIDE SEQUENCE [LARGE SCALE GENOMIC DNA]</scope>
    <source>
        <strain evidence="14">Uno3</strain>
    </source>
</reference>
<dbReference type="InterPro" id="IPR006674">
    <property type="entry name" value="HD_domain"/>
</dbReference>